<dbReference type="Gene3D" id="1.10.10.10">
    <property type="entry name" value="Winged helix-like DNA-binding domain superfamily/Winged helix DNA-binding domain"/>
    <property type="match status" value="1"/>
</dbReference>
<name>A0A2T0BH69_9CLOT</name>
<keyword evidence="3" id="KW-1185">Reference proteome</keyword>
<dbReference type="AlphaFoldDB" id="A0A2T0BH69"/>
<dbReference type="InterPro" id="IPR013324">
    <property type="entry name" value="RNA_pol_sigma_r3/r4-like"/>
</dbReference>
<dbReference type="RefSeq" id="WP_106059065.1">
    <property type="nucleotide sequence ID" value="NZ_PVXQ01000008.1"/>
</dbReference>
<dbReference type="Proteomes" id="UP000239471">
    <property type="component" value="Unassembled WGS sequence"/>
</dbReference>
<protein>
    <submittedName>
        <fullName evidence="2">Sigma-70, region 4</fullName>
    </submittedName>
</protein>
<dbReference type="InterPro" id="IPR013249">
    <property type="entry name" value="RNA_pol_sigma70_r4_t2"/>
</dbReference>
<dbReference type="Pfam" id="PF08281">
    <property type="entry name" value="Sigma70_r4_2"/>
    <property type="match status" value="1"/>
</dbReference>
<accession>A0A2T0BH69</accession>
<evidence type="ECO:0000313" key="2">
    <source>
        <dbReference type="EMBL" id="PRR83246.1"/>
    </source>
</evidence>
<proteinExistence type="predicted"/>
<dbReference type="GO" id="GO:0006352">
    <property type="term" value="P:DNA-templated transcription initiation"/>
    <property type="evidence" value="ECO:0007669"/>
    <property type="project" value="InterPro"/>
</dbReference>
<dbReference type="InterPro" id="IPR036388">
    <property type="entry name" value="WH-like_DNA-bd_sf"/>
</dbReference>
<sequence length="188" mass="22265">MKLNELLICSEDSNKNFEDIYLKFKKKINFLVMSFNIELYKNDILLFLWQLIKKTDILNFKSEQALYAYISIALKNHCISIYHNQSKNSKICYNSILTNIEMDKNCSYNYIDNSIFVFSDLISSLSAYQKKIITMRYKDCLSDFEIATYLNISRQAVFKNRKAALNKLQETYKYFLDNGGDLHEYANY</sequence>
<dbReference type="EMBL" id="PVXQ01000008">
    <property type="protein sequence ID" value="PRR83246.1"/>
    <property type="molecule type" value="Genomic_DNA"/>
</dbReference>
<dbReference type="SUPFAM" id="SSF88659">
    <property type="entry name" value="Sigma3 and sigma4 domains of RNA polymerase sigma factors"/>
    <property type="match status" value="1"/>
</dbReference>
<comment type="caution">
    <text evidence="2">The sequence shown here is derived from an EMBL/GenBank/DDBJ whole genome shotgun (WGS) entry which is preliminary data.</text>
</comment>
<evidence type="ECO:0000259" key="1">
    <source>
        <dbReference type="Pfam" id="PF08281"/>
    </source>
</evidence>
<dbReference type="GO" id="GO:0016987">
    <property type="term" value="F:sigma factor activity"/>
    <property type="evidence" value="ECO:0007669"/>
    <property type="project" value="InterPro"/>
</dbReference>
<dbReference type="OrthoDB" id="1906741at2"/>
<organism evidence="2 3">
    <name type="scientific">Clostridium vincentii</name>
    <dbReference type="NCBI Taxonomy" id="52704"/>
    <lineage>
        <taxon>Bacteria</taxon>
        <taxon>Bacillati</taxon>
        <taxon>Bacillota</taxon>
        <taxon>Clostridia</taxon>
        <taxon>Eubacteriales</taxon>
        <taxon>Clostridiaceae</taxon>
        <taxon>Clostridium</taxon>
    </lineage>
</organism>
<evidence type="ECO:0000313" key="3">
    <source>
        <dbReference type="Proteomes" id="UP000239471"/>
    </source>
</evidence>
<dbReference type="GO" id="GO:0003677">
    <property type="term" value="F:DNA binding"/>
    <property type="evidence" value="ECO:0007669"/>
    <property type="project" value="InterPro"/>
</dbReference>
<feature type="domain" description="RNA polymerase sigma factor 70 region 4 type 2" evidence="1">
    <location>
        <begin position="119"/>
        <end position="168"/>
    </location>
</feature>
<reference evidence="2 3" key="1">
    <citation type="submission" date="2018-03" db="EMBL/GenBank/DDBJ databases">
        <title>Genome sequence of Clostridium vincentii DSM 10228.</title>
        <authorList>
            <person name="Poehlein A."/>
            <person name="Daniel R."/>
        </authorList>
    </citation>
    <scope>NUCLEOTIDE SEQUENCE [LARGE SCALE GENOMIC DNA]</scope>
    <source>
        <strain evidence="2 3">DSM 10228</strain>
    </source>
</reference>
<gene>
    <name evidence="2" type="ORF">CLVI_10450</name>
</gene>